<evidence type="ECO:0000313" key="2">
    <source>
        <dbReference type="EMBL" id="RGP35142.1"/>
    </source>
</evidence>
<feature type="region of interest" description="Disordered" evidence="1">
    <location>
        <begin position="1"/>
        <end position="25"/>
    </location>
</feature>
<keyword evidence="3" id="KW-1185">Reference proteome</keyword>
<feature type="compositionally biased region" description="Low complexity" evidence="1">
    <location>
        <begin position="16"/>
        <end position="25"/>
    </location>
</feature>
<protein>
    <submittedName>
        <fullName evidence="2">Uncharacterized protein</fullName>
    </submittedName>
</protein>
<dbReference type="RefSeq" id="WP_147335771.1">
    <property type="nucleotide sequence ID" value="NZ_QWEY01000022.1"/>
</dbReference>
<reference evidence="2 3" key="1">
    <citation type="submission" date="2018-08" db="EMBL/GenBank/DDBJ databases">
        <title>Flavobacterium tibetense sp. nov., isolated from a wetland YonghuCo on Tibetan Plateau.</title>
        <authorList>
            <person name="Phurbu D."/>
            <person name="Lu H."/>
            <person name="Xing P."/>
        </authorList>
    </citation>
    <scope>NUCLEOTIDE SEQUENCE [LARGE SCALE GENOMIC DNA]</scope>
    <source>
        <strain evidence="2 3">DJC</strain>
    </source>
</reference>
<dbReference type="AlphaFoldDB" id="A0A411YWG9"/>
<proteinExistence type="predicted"/>
<evidence type="ECO:0000256" key="1">
    <source>
        <dbReference type="SAM" id="MobiDB-lite"/>
    </source>
</evidence>
<name>A0A411YWG9_9RHOB</name>
<sequence>MARARKDIAGRHQQDGAAAPVPAGTVPGSSLAPAVALAPNLAPPHPCLVQLVRLIARQAAAEDIAAQRAAVAKGD</sequence>
<gene>
    <name evidence="2" type="ORF">D1012_21500</name>
</gene>
<organism evidence="2 3">
    <name type="scientific">Pseudotabrizicola alkalilacus</name>
    <dbReference type="NCBI Taxonomy" id="2305252"/>
    <lineage>
        <taxon>Bacteria</taxon>
        <taxon>Pseudomonadati</taxon>
        <taxon>Pseudomonadota</taxon>
        <taxon>Alphaproteobacteria</taxon>
        <taxon>Rhodobacterales</taxon>
        <taxon>Paracoccaceae</taxon>
        <taxon>Pseudotabrizicola</taxon>
    </lineage>
</organism>
<comment type="caution">
    <text evidence="2">The sequence shown here is derived from an EMBL/GenBank/DDBJ whole genome shotgun (WGS) entry which is preliminary data.</text>
</comment>
<evidence type="ECO:0000313" key="3">
    <source>
        <dbReference type="Proteomes" id="UP000284547"/>
    </source>
</evidence>
<feature type="compositionally biased region" description="Basic and acidic residues" evidence="1">
    <location>
        <begin position="1"/>
        <end position="14"/>
    </location>
</feature>
<dbReference type="Proteomes" id="UP000284547">
    <property type="component" value="Unassembled WGS sequence"/>
</dbReference>
<dbReference type="EMBL" id="QWEY01000022">
    <property type="protein sequence ID" value="RGP35142.1"/>
    <property type="molecule type" value="Genomic_DNA"/>
</dbReference>
<accession>A0A411YWG9</accession>